<sequence length="718" mass="78652">MKGGKDEGKAMEPLFPRLHVTDREKGGPRAPPRNKMALYEQLSIPSKRFDSPSASSSSAPPQNQAGSSARPPSKIQANGNGKMVLSPFNMSPNPDSNSEDRVHSRLSDSANPNITRAEFGRSFKRHASNNTVNARGLASPECNSRHLSDSAARKCRESFEDEDDFRVPTFVHTEIAAFSNSDLPAVQPGKPTISLVEGSKASCSYTLPTSNGEPFEVKDTNTTLRNYEQDHSEQNCRETSIFAHSPEIPDRSRFPELSNWGKSSLDRAGTVDVDKDTCGANKELRLESCADGHPSGSRCSNRVDVVEEVDNSRYIIGSCSKASLGKKADKFDEETHDGSNCQRQLGDGDRDEVSETSMDYIAGMMISPDDVVGVIGSKHFWKARRAIVNQQRVFAIQVFELHRLIEVQKLIAASPDVIMTDEYLKPSSPKMVSENTPSEHIPEAPPPPYNIGSSHQPTIEQNDSSQKLNPSTGCPEEHPARGPPQHEISRIGPHPVDPAPDSRTNALRFHPPPNQWLVPVMSPSEGLIYKPYSGPCPPIPGFMAPFYGGCQPAGGGDFMSSAYGALPFQPPPNYFPSFYGHPPMEKPVFSSSAVEQAIPSAGLQTNRHELQQARSSCVVLHPSTEAISAISGGVRKFRASKDGEVQGSTVSSSNPREEEEEEEERRPSPFHEPRSESRHRDGGQNRVIKVVPHNAGSATESAARIFRSIQRERQQYKS</sequence>
<dbReference type="PANTHER" id="PTHR34281:SF2">
    <property type="entry name" value="PROTEIN EARLY FLOWERING 3"/>
    <property type="match status" value="1"/>
</dbReference>
<dbReference type="EMBL" id="JANAVB010029617">
    <property type="protein sequence ID" value="KAJ6814597.1"/>
    <property type="molecule type" value="Genomic_DNA"/>
</dbReference>
<feature type="compositionally biased region" description="Low complexity" evidence="1">
    <location>
        <begin position="51"/>
        <end position="69"/>
    </location>
</feature>
<feature type="region of interest" description="Disordered" evidence="1">
    <location>
        <begin position="331"/>
        <end position="352"/>
    </location>
</feature>
<feature type="compositionally biased region" description="Basic and acidic residues" evidence="1">
    <location>
        <begin position="664"/>
        <end position="683"/>
    </location>
</feature>
<evidence type="ECO:0000256" key="1">
    <source>
        <dbReference type="SAM" id="MobiDB-lite"/>
    </source>
</evidence>
<organism evidence="2 3">
    <name type="scientific">Iris pallida</name>
    <name type="common">Sweet iris</name>
    <dbReference type="NCBI Taxonomy" id="29817"/>
    <lineage>
        <taxon>Eukaryota</taxon>
        <taxon>Viridiplantae</taxon>
        <taxon>Streptophyta</taxon>
        <taxon>Embryophyta</taxon>
        <taxon>Tracheophyta</taxon>
        <taxon>Spermatophyta</taxon>
        <taxon>Magnoliopsida</taxon>
        <taxon>Liliopsida</taxon>
        <taxon>Asparagales</taxon>
        <taxon>Iridaceae</taxon>
        <taxon>Iridoideae</taxon>
        <taxon>Irideae</taxon>
        <taxon>Iris</taxon>
    </lineage>
</organism>
<reference evidence="2" key="2">
    <citation type="submission" date="2023-04" db="EMBL/GenBank/DDBJ databases">
        <authorList>
            <person name="Bruccoleri R.E."/>
            <person name="Oakeley E.J."/>
            <person name="Faust A.-M."/>
            <person name="Dessus-Babus S."/>
            <person name="Altorfer M."/>
            <person name="Burckhardt D."/>
            <person name="Oertli M."/>
            <person name="Naumann U."/>
            <person name="Petersen F."/>
            <person name="Wong J."/>
        </authorList>
    </citation>
    <scope>NUCLEOTIDE SEQUENCE</scope>
    <source>
        <strain evidence="2">GSM-AAB239-AS_SAM_17_03QT</strain>
        <tissue evidence="2">Leaf</tissue>
    </source>
</reference>
<feature type="region of interest" description="Disordered" evidence="1">
    <location>
        <begin position="1"/>
        <end position="112"/>
    </location>
</feature>
<reference evidence="2" key="1">
    <citation type="journal article" date="2023" name="GigaByte">
        <title>Genome assembly of the bearded iris, Iris pallida Lam.</title>
        <authorList>
            <person name="Bruccoleri R.E."/>
            <person name="Oakeley E.J."/>
            <person name="Faust A.M.E."/>
            <person name="Altorfer M."/>
            <person name="Dessus-Babus S."/>
            <person name="Burckhardt D."/>
            <person name="Oertli M."/>
            <person name="Naumann U."/>
            <person name="Petersen F."/>
            <person name="Wong J."/>
        </authorList>
    </citation>
    <scope>NUCLEOTIDE SEQUENCE</scope>
    <source>
        <strain evidence="2">GSM-AAB239-AS_SAM_17_03QT</strain>
    </source>
</reference>
<dbReference type="Proteomes" id="UP001140949">
    <property type="component" value="Unassembled WGS sequence"/>
</dbReference>
<dbReference type="AlphaFoldDB" id="A0AAX6FDT6"/>
<gene>
    <name evidence="2" type="ORF">M6B38_137305</name>
</gene>
<evidence type="ECO:0000313" key="3">
    <source>
        <dbReference type="Proteomes" id="UP001140949"/>
    </source>
</evidence>
<dbReference type="PANTHER" id="PTHR34281">
    <property type="entry name" value="PROTEIN EARLY FLOWERING 3"/>
    <property type="match status" value="1"/>
</dbReference>
<dbReference type="InterPro" id="IPR039319">
    <property type="entry name" value="ELF3-like"/>
</dbReference>
<dbReference type="GO" id="GO:2000028">
    <property type="term" value="P:regulation of photoperiodism, flowering"/>
    <property type="evidence" value="ECO:0007669"/>
    <property type="project" value="InterPro"/>
</dbReference>
<comment type="caution">
    <text evidence="2">The sequence shown here is derived from an EMBL/GenBank/DDBJ whole genome shotgun (WGS) entry which is preliminary data.</text>
</comment>
<evidence type="ECO:0000313" key="2">
    <source>
        <dbReference type="EMBL" id="KAJ6814597.1"/>
    </source>
</evidence>
<keyword evidence="3" id="KW-1185">Reference proteome</keyword>
<feature type="compositionally biased region" description="Polar residues" evidence="1">
    <location>
        <begin position="451"/>
        <end position="472"/>
    </location>
</feature>
<accession>A0AAX6FDT6</accession>
<protein>
    <submittedName>
        <fullName evidence="2">Protein HEADING DATE 3B-like</fullName>
    </submittedName>
</protein>
<proteinExistence type="predicted"/>
<feature type="region of interest" description="Disordered" evidence="1">
    <location>
        <begin position="427"/>
        <end position="501"/>
    </location>
</feature>
<name>A0AAX6FDT6_IRIPA</name>
<feature type="region of interest" description="Disordered" evidence="1">
    <location>
        <begin position="638"/>
        <end position="703"/>
    </location>
</feature>
<feature type="compositionally biased region" description="Basic and acidic residues" evidence="1">
    <location>
        <begin position="1"/>
        <end position="10"/>
    </location>
</feature>